<organism evidence="1 2">
    <name type="scientific">Streptomyces turgidiscabies (strain Car8)</name>
    <dbReference type="NCBI Taxonomy" id="698760"/>
    <lineage>
        <taxon>Bacteria</taxon>
        <taxon>Bacillati</taxon>
        <taxon>Actinomycetota</taxon>
        <taxon>Actinomycetes</taxon>
        <taxon>Kitasatosporales</taxon>
        <taxon>Streptomycetaceae</taxon>
        <taxon>Streptomyces</taxon>
    </lineage>
</organism>
<comment type="caution">
    <text evidence="1">The sequence shown here is derived from an EMBL/GenBank/DDBJ whole genome shotgun (WGS) entry which is preliminary data.</text>
</comment>
<dbReference type="Proteomes" id="UP000010931">
    <property type="component" value="Unassembled WGS sequence"/>
</dbReference>
<evidence type="ECO:0000313" key="1">
    <source>
        <dbReference type="EMBL" id="ELP70202.1"/>
    </source>
</evidence>
<accession>L7FFV2</accession>
<dbReference type="AlphaFoldDB" id="L7FFV2"/>
<evidence type="ECO:0000313" key="2">
    <source>
        <dbReference type="Proteomes" id="UP000010931"/>
    </source>
</evidence>
<sequence>MKSFAAHLTLETSGMGRRQVGFRGTVTLVSFTSKSVKSGGGRRRLIVLGLCKTNGEEQYGPHFVWLPMPSCAGWRLGRLVCSDESS</sequence>
<gene>
    <name evidence="1" type="ORF">STRTUCAR8_10099</name>
</gene>
<proteinExistence type="predicted"/>
<protein>
    <submittedName>
        <fullName evidence="1">Uncharacterized protein</fullName>
    </submittedName>
</protein>
<name>L7FFV2_STRT8</name>
<dbReference type="EMBL" id="AEJB01000103">
    <property type="protein sequence ID" value="ELP70202.1"/>
    <property type="molecule type" value="Genomic_DNA"/>
</dbReference>
<reference evidence="1 2" key="1">
    <citation type="journal article" date="2011" name="Plasmid">
        <title>Streptomyces turgidiscabies Car8 contains a modular pathogenicity island that shares virulence genes with other actinobacterial plant pathogens.</title>
        <authorList>
            <person name="Huguet-Tapia J.C."/>
            <person name="Badger J.H."/>
            <person name="Loria R."/>
            <person name="Pettis G.S."/>
        </authorList>
    </citation>
    <scope>NUCLEOTIDE SEQUENCE [LARGE SCALE GENOMIC DNA]</scope>
    <source>
        <strain evidence="1 2">Car8</strain>
    </source>
</reference>
<keyword evidence="2" id="KW-1185">Reference proteome</keyword>